<dbReference type="PROSITE" id="PS00138">
    <property type="entry name" value="SUBTILASE_SER"/>
    <property type="match status" value="1"/>
</dbReference>
<evidence type="ECO:0000256" key="5">
    <source>
        <dbReference type="PROSITE-ProRule" id="PRU01240"/>
    </source>
</evidence>
<evidence type="ECO:0000256" key="1">
    <source>
        <dbReference type="ARBA" id="ARBA00022670"/>
    </source>
</evidence>
<evidence type="ECO:0000256" key="2">
    <source>
        <dbReference type="ARBA" id="ARBA00022801"/>
    </source>
</evidence>
<feature type="active site" description="Charge relay system" evidence="4 5">
    <location>
        <position position="252"/>
    </location>
</feature>
<dbReference type="Gene3D" id="2.60.120.380">
    <property type="match status" value="1"/>
</dbReference>
<dbReference type="GO" id="GO:0004252">
    <property type="term" value="F:serine-type endopeptidase activity"/>
    <property type="evidence" value="ECO:0007669"/>
    <property type="project" value="UniProtKB-UniRule"/>
</dbReference>
<evidence type="ECO:0000256" key="3">
    <source>
        <dbReference type="ARBA" id="ARBA00022825"/>
    </source>
</evidence>
<dbReference type="OrthoDB" id="10256524at2759"/>
<accession>A0A136ILP3</accession>
<dbReference type="PROSITE" id="PS51892">
    <property type="entry name" value="SUBTILASE"/>
    <property type="match status" value="1"/>
</dbReference>
<evidence type="ECO:0000313" key="8">
    <source>
        <dbReference type="Proteomes" id="UP000070501"/>
    </source>
</evidence>
<dbReference type="CDD" id="cd04842">
    <property type="entry name" value="Peptidases_S8_Kp43_protease"/>
    <property type="match status" value="1"/>
</dbReference>
<dbReference type="InParanoid" id="A0A136ILP3"/>
<feature type="domain" description="Peptidase S8/S53" evidence="6">
    <location>
        <begin position="197"/>
        <end position="529"/>
    </location>
</feature>
<dbReference type="Proteomes" id="UP000070501">
    <property type="component" value="Unassembled WGS sequence"/>
</dbReference>
<name>A0A136ILP3_9PEZI</name>
<evidence type="ECO:0000256" key="4">
    <source>
        <dbReference type="PIRSR" id="PIRSR615500-1"/>
    </source>
</evidence>
<dbReference type="InterPro" id="IPR008979">
    <property type="entry name" value="Galactose-bd-like_sf"/>
</dbReference>
<keyword evidence="1 5" id="KW-0645">Protease</keyword>
<dbReference type="InterPro" id="IPR023828">
    <property type="entry name" value="Peptidase_S8_Ser-AS"/>
</dbReference>
<dbReference type="SUPFAM" id="SSF52743">
    <property type="entry name" value="Subtilisin-like"/>
    <property type="match status" value="1"/>
</dbReference>
<protein>
    <submittedName>
        <fullName evidence="7">Peptidase S8/S53 domain-containing protein</fullName>
    </submittedName>
</protein>
<keyword evidence="8" id="KW-1185">Reference proteome</keyword>
<keyword evidence="2 5" id="KW-0378">Hydrolase</keyword>
<comment type="similarity">
    <text evidence="5">Belongs to the peptidase S8 family.</text>
</comment>
<gene>
    <name evidence="7" type="ORF">Micbo1qcDRAFT_220154</name>
</gene>
<feature type="active site" description="Charge relay system" evidence="4 5">
    <location>
        <position position="206"/>
    </location>
</feature>
<keyword evidence="3 5" id="KW-0720">Serine protease</keyword>
<dbReference type="PANTHER" id="PTHR43399:SF5">
    <property type="entry name" value="PEPTIDASE S8 FAMILY WITH PROTEASE-ASSOCIATED DOMAIN"/>
    <property type="match status" value="1"/>
</dbReference>
<reference evidence="8" key="1">
    <citation type="submission" date="2016-02" db="EMBL/GenBank/DDBJ databases">
        <title>Draft genome sequence of Microdochium bolleyi, a fungal endophyte of beachgrass.</title>
        <authorList>
            <consortium name="DOE Joint Genome Institute"/>
            <person name="David A.S."/>
            <person name="May G."/>
            <person name="Haridas S."/>
            <person name="Lim J."/>
            <person name="Wang M."/>
            <person name="Labutti K."/>
            <person name="Lipzen A."/>
            <person name="Barry K."/>
            <person name="Grigoriev I.V."/>
        </authorList>
    </citation>
    <scope>NUCLEOTIDE SEQUENCE [LARGE SCALE GENOMIC DNA]</scope>
    <source>
        <strain evidence="8">J235TASD1</strain>
    </source>
</reference>
<dbReference type="PRINTS" id="PR00723">
    <property type="entry name" value="SUBTILISIN"/>
</dbReference>
<dbReference type="AlphaFoldDB" id="A0A136ILP3"/>
<dbReference type="InterPro" id="IPR015500">
    <property type="entry name" value="Peptidase_S8_subtilisin-rel"/>
</dbReference>
<sequence>MNPFEEYAKDAHKTDHIIVGAKEVLTGSQHEELARLGATVLEDLGGLNYLCHYKPADLTPLRLLSFVRQVDVYRNAVKIPRELREMLEDFCQKNSDHTLIPCALDVMVHADGANVRQVADKLADDAHLDRSAIECRSGRIRLMASWAQLQTIIKHDSVRIVEEVVTPELHDREAVSIIWSQAAQAVESNLDVPKHRGRGQVINVVDTGFDLGSLEDRHPSFARGTVTKLISAGRADKNFSDESKKFDDPDGHGTHVCATIVGRGIETTQGLVTGVAPEAQITMTSMVADGKNLMTSPDIERLFEAPRESHKASIHSNSWGDRLNLYATQRAYTTAAAVIDNYVCKHPEALVIFSAGNNNLLTLAAQPAGEQKPAIGSQAAAKNCLTVGASGTTRIMSSADGSGGAAVFGPDSVLADSSQGPTAERRTKPDVVAPGYNIFSAFSRHPLSNYSSTKAVSSEYEKVFWNVRSGTSHATPLVAGCAAILREIAIEAGGFDDEQRKPPAALLKAVIINGANELPGVSRNAQGFGRVNLVNSAAMLCVPAVQGDSDMNSPILFGEGRGAYELKVTMVYNDIGNKEMQNNLNLSVIDHSVDVLHHGGLSEDDMALQNNVEQVVIRPVPKSPVTVRVAAQKMLDPVKGTQDFALAWIITPVYTGYKR</sequence>
<dbReference type="Gene3D" id="3.40.50.200">
    <property type="entry name" value="Peptidase S8/S53 domain"/>
    <property type="match status" value="1"/>
</dbReference>
<feature type="active site" description="Charge relay system" evidence="4 5">
    <location>
        <position position="472"/>
    </location>
</feature>
<dbReference type="InterPro" id="IPR034058">
    <property type="entry name" value="TagA/B/C/D_pept_dom"/>
</dbReference>
<dbReference type="InterPro" id="IPR000209">
    <property type="entry name" value="Peptidase_S8/S53_dom"/>
</dbReference>
<dbReference type="Pfam" id="PF00082">
    <property type="entry name" value="Peptidase_S8"/>
    <property type="match status" value="1"/>
</dbReference>
<dbReference type="SUPFAM" id="SSF49785">
    <property type="entry name" value="Galactose-binding domain-like"/>
    <property type="match status" value="1"/>
</dbReference>
<dbReference type="PANTHER" id="PTHR43399">
    <property type="entry name" value="SUBTILISIN-RELATED"/>
    <property type="match status" value="1"/>
</dbReference>
<dbReference type="GO" id="GO:0006508">
    <property type="term" value="P:proteolysis"/>
    <property type="evidence" value="ECO:0007669"/>
    <property type="project" value="UniProtKB-KW"/>
</dbReference>
<dbReference type="InterPro" id="IPR036852">
    <property type="entry name" value="Peptidase_S8/S53_dom_sf"/>
</dbReference>
<dbReference type="InterPro" id="IPR051048">
    <property type="entry name" value="Peptidase_S8/S53_subtilisin"/>
</dbReference>
<proteinExistence type="inferred from homology"/>
<evidence type="ECO:0000313" key="7">
    <source>
        <dbReference type="EMBL" id="KXJ85853.1"/>
    </source>
</evidence>
<dbReference type="EMBL" id="KQ964273">
    <property type="protein sequence ID" value="KXJ85853.1"/>
    <property type="molecule type" value="Genomic_DNA"/>
</dbReference>
<dbReference type="STRING" id="196109.A0A136ILP3"/>
<evidence type="ECO:0000259" key="6">
    <source>
        <dbReference type="Pfam" id="PF00082"/>
    </source>
</evidence>
<organism evidence="7 8">
    <name type="scientific">Microdochium bolleyi</name>
    <dbReference type="NCBI Taxonomy" id="196109"/>
    <lineage>
        <taxon>Eukaryota</taxon>
        <taxon>Fungi</taxon>
        <taxon>Dikarya</taxon>
        <taxon>Ascomycota</taxon>
        <taxon>Pezizomycotina</taxon>
        <taxon>Sordariomycetes</taxon>
        <taxon>Xylariomycetidae</taxon>
        <taxon>Xylariales</taxon>
        <taxon>Microdochiaceae</taxon>
        <taxon>Microdochium</taxon>
    </lineage>
</organism>